<dbReference type="Proteomes" id="UP001207468">
    <property type="component" value="Unassembled WGS sequence"/>
</dbReference>
<evidence type="ECO:0000313" key="1">
    <source>
        <dbReference type="EMBL" id="KAI9511600.1"/>
    </source>
</evidence>
<accession>A0ACC0UJ35</accession>
<name>A0ACC0UJ35_9AGAM</name>
<evidence type="ECO:0000313" key="2">
    <source>
        <dbReference type="Proteomes" id="UP001207468"/>
    </source>
</evidence>
<dbReference type="EMBL" id="JAGFNK010000020">
    <property type="protein sequence ID" value="KAI9511600.1"/>
    <property type="molecule type" value="Genomic_DNA"/>
</dbReference>
<gene>
    <name evidence="1" type="ORF">F5148DRAFT_302905</name>
</gene>
<keyword evidence="2" id="KW-1185">Reference proteome</keyword>
<protein>
    <submittedName>
        <fullName evidence="1">Uncharacterized protein</fullName>
    </submittedName>
</protein>
<organism evidence="1 2">
    <name type="scientific">Russula earlei</name>
    <dbReference type="NCBI Taxonomy" id="71964"/>
    <lineage>
        <taxon>Eukaryota</taxon>
        <taxon>Fungi</taxon>
        <taxon>Dikarya</taxon>
        <taxon>Basidiomycota</taxon>
        <taxon>Agaricomycotina</taxon>
        <taxon>Agaricomycetes</taxon>
        <taxon>Russulales</taxon>
        <taxon>Russulaceae</taxon>
        <taxon>Russula</taxon>
    </lineage>
</organism>
<reference evidence="1" key="1">
    <citation type="submission" date="2021-03" db="EMBL/GenBank/DDBJ databases">
        <title>Evolutionary priming and transition to the ectomycorrhizal habit in an iconic lineage of mushroom-forming fungi: is preadaptation a requirement?</title>
        <authorList>
            <consortium name="DOE Joint Genome Institute"/>
            <person name="Looney B.P."/>
            <person name="Miyauchi S."/>
            <person name="Morin E."/>
            <person name="Drula E."/>
            <person name="Courty P.E."/>
            <person name="Chicoki N."/>
            <person name="Fauchery L."/>
            <person name="Kohler A."/>
            <person name="Kuo A."/>
            <person name="LaButti K."/>
            <person name="Pangilinan J."/>
            <person name="Lipzen A."/>
            <person name="Riley R."/>
            <person name="Andreopoulos W."/>
            <person name="He G."/>
            <person name="Johnson J."/>
            <person name="Barry K.W."/>
            <person name="Grigoriev I.V."/>
            <person name="Nagy L."/>
            <person name="Hibbett D."/>
            <person name="Henrissat B."/>
            <person name="Matheny P.B."/>
            <person name="Labbe J."/>
            <person name="Martin A.F."/>
        </authorList>
    </citation>
    <scope>NUCLEOTIDE SEQUENCE</scope>
    <source>
        <strain evidence="1">BPL698</strain>
    </source>
</reference>
<proteinExistence type="predicted"/>
<comment type="caution">
    <text evidence="1">The sequence shown here is derived from an EMBL/GenBank/DDBJ whole genome shotgun (WGS) entry which is preliminary data.</text>
</comment>
<sequence length="988" mass="105294">MDDLWGNAWGSPDDLTDNKPRPSWSTSDKLRSENDDLQEDDLSAPSWSTTGPGIRWDEPSDAQTSLWTNTHHATRDWSLENPYGGISLGNSRTLEPPDDKHSSLELIVEPDSSPQAQSDNVSPPFPSTELDGEALPSPIPSSATSSEPSPPSSPDAFGTFTVGTEHSDAAPFPAMGDSRGGQLDDNEWGSPWRHVTNDVDESATQHVSDEWESAKLRKLEMDRRVPPELLSQILLHLEELSKDAWPEIQDMAEEDWQKRWHSGMDVDGLDNLLLRYIPALTLPLLPSGKSFTTKAMADALKLSRNTALTRTSPMSMFLAAKGSTAWEASVKSRVETSVDEVPSGWRILDKDPKKDEKPEERVKKSSGLLAGLWGRRTTSSPSNPPSLEQSTPSPSATAPEASHAVQAPSQLSTTDGANTSQPTSQILLQSPHVRTPSQDDDTHVLPPGSAVSRFLQRFSRPRSSRNSLALSNDDLEFLSDVRSNSSDPVHPVDGLMAGLGSASESAENDFLQQKLPPTLPPPPNISAPPSRGPATPNEDSLISLSDPHANVITTLQSPIEEPTTLALTPHVPTLVSESDSPQPISFKSALSQPLSSEEKTPSLGGSLLPVLSSRSISVVPSLPVVQPQRQLESGKPFDMSQDDDFSDFCSSPADSSLLSFNISSPSSGQGKVASALSSQQHSNSPFDDLAQLMSSTTTSPLSAFEYDGSRPSSFVNPTRSMASSPPSQRESAPAQRAGLDLPDTNPDRQRPTSPTRVTPTSPKRQAIAEEHQRTQSLLNLAASRRGRWPSPPSPLPPPLLLRPPPSGKSAGEGAMNVDYFGTTPVDASSILSSPSPPKNTSLLPSFSNSTSPVGSSRKDWSPATNSLDAIARPPSGSPSSPRSAPPPGLSARRGVSPPLPAAIMNASKRPSKSSTPVPLLPPPGGYGFAASPMPSFAQLSPESTPLALLIERERGKNVNIPAAKPTPPASVKGTGGLSAQDLSFFEGL</sequence>